<sequence>MHIKRLILYFPVLHVIY</sequence>
<proteinExistence type="predicted"/>
<name>A0ACC1BKS2_9ROSI</name>
<dbReference type="EMBL" id="CM047900">
    <property type="protein sequence ID" value="KAJ0099436.1"/>
    <property type="molecule type" value="Genomic_DNA"/>
</dbReference>
<protein>
    <submittedName>
        <fullName evidence="1">Uncharacterized protein</fullName>
    </submittedName>
</protein>
<reference evidence="2" key="1">
    <citation type="journal article" date="2023" name="G3 (Bethesda)">
        <title>Genome assembly and association tests identify interacting loci associated with vigor, precocity, and sex in interspecific pistachio rootstocks.</title>
        <authorList>
            <person name="Palmer W."/>
            <person name="Jacygrad E."/>
            <person name="Sagayaradj S."/>
            <person name="Cavanaugh K."/>
            <person name="Han R."/>
            <person name="Bertier L."/>
            <person name="Beede B."/>
            <person name="Kafkas S."/>
            <person name="Golino D."/>
            <person name="Preece J."/>
            <person name="Michelmore R."/>
        </authorList>
    </citation>
    <scope>NUCLEOTIDE SEQUENCE [LARGE SCALE GENOMIC DNA]</scope>
</reference>
<evidence type="ECO:0000313" key="1">
    <source>
        <dbReference type="EMBL" id="KAJ0099436.1"/>
    </source>
</evidence>
<gene>
    <name evidence="1" type="ORF">Patl1_20356</name>
</gene>
<organism evidence="1 2">
    <name type="scientific">Pistacia atlantica</name>
    <dbReference type="NCBI Taxonomy" id="434234"/>
    <lineage>
        <taxon>Eukaryota</taxon>
        <taxon>Viridiplantae</taxon>
        <taxon>Streptophyta</taxon>
        <taxon>Embryophyta</taxon>
        <taxon>Tracheophyta</taxon>
        <taxon>Spermatophyta</taxon>
        <taxon>Magnoliopsida</taxon>
        <taxon>eudicotyledons</taxon>
        <taxon>Gunneridae</taxon>
        <taxon>Pentapetalae</taxon>
        <taxon>rosids</taxon>
        <taxon>malvids</taxon>
        <taxon>Sapindales</taxon>
        <taxon>Anacardiaceae</taxon>
        <taxon>Pistacia</taxon>
    </lineage>
</organism>
<accession>A0ACC1BKS2</accession>
<dbReference type="Proteomes" id="UP001164250">
    <property type="component" value="Chromosome 4"/>
</dbReference>
<keyword evidence="2" id="KW-1185">Reference proteome</keyword>
<evidence type="ECO:0000313" key="2">
    <source>
        <dbReference type="Proteomes" id="UP001164250"/>
    </source>
</evidence>
<comment type="caution">
    <text evidence="1">The sequence shown here is derived from an EMBL/GenBank/DDBJ whole genome shotgun (WGS) entry which is preliminary data.</text>
</comment>